<evidence type="ECO:0000256" key="2">
    <source>
        <dbReference type="ARBA" id="ARBA00022692"/>
    </source>
</evidence>
<keyword evidence="3 5" id="KW-1133">Transmembrane helix</keyword>
<dbReference type="Pfam" id="PF07869">
    <property type="entry name" value="DUF1656"/>
    <property type="match status" value="1"/>
</dbReference>
<organism evidence="6 7">
    <name type="scientific">Rahnella sp. (strain Y9602)</name>
    <dbReference type="NCBI Taxonomy" id="2703885"/>
    <lineage>
        <taxon>Bacteria</taxon>
        <taxon>Pseudomonadati</taxon>
        <taxon>Pseudomonadota</taxon>
        <taxon>Gammaproteobacteria</taxon>
        <taxon>Enterobacterales</taxon>
        <taxon>Yersiniaceae</taxon>
        <taxon>Rahnella</taxon>
    </lineage>
</organism>
<protein>
    <recommendedName>
        <fullName evidence="8">DUF1656 domain-containing protein</fullName>
    </recommendedName>
</protein>
<keyword evidence="2 5" id="KW-0812">Transmembrane</keyword>
<sequence>MHPEAESLLPKLSLFITQSLAEINIVNAQMFHSGFPLPDLVLGASLYFPPMFKAFLLGFVFWLLIHRVLRDWIYSGEVWHPTLMDLSLFVISICAALMLMVNL</sequence>
<dbReference type="KEGG" id="rah:Rahaq_2773"/>
<dbReference type="AlphaFoldDB" id="A0A0H3FB42"/>
<evidence type="ECO:0000256" key="1">
    <source>
        <dbReference type="ARBA" id="ARBA00022475"/>
    </source>
</evidence>
<evidence type="ECO:0000313" key="6">
    <source>
        <dbReference type="EMBL" id="ADW74376.1"/>
    </source>
</evidence>
<proteinExistence type="predicted"/>
<name>A0A0H3FB42_RAHSY</name>
<evidence type="ECO:0000256" key="3">
    <source>
        <dbReference type="ARBA" id="ARBA00022989"/>
    </source>
</evidence>
<reference evidence="7" key="1">
    <citation type="submission" date="2011-01" db="EMBL/GenBank/DDBJ databases">
        <title>Complete sequence of chromosome of Rahnella sp. Y9602.</title>
        <authorList>
            <consortium name="US DOE Joint Genome Institute"/>
            <person name="Lucas S."/>
            <person name="Copeland A."/>
            <person name="Lapidus A."/>
            <person name="Cheng J.-F."/>
            <person name="Goodwin L."/>
            <person name="Pitluck S."/>
            <person name="Lu M."/>
            <person name="Detter J.C."/>
            <person name="Han C."/>
            <person name="Tapia R."/>
            <person name="Land M."/>
            <person name="Hauser L."/>
            <person name="Kyrpides N."/>
            <person name="Ivanova N."/>
            <person name="Ovchinnikova G."/>
            <person name="Pagani I."/>
            <person name="Sobecky P.A."/>
            <person name="Martinez R.J."/>
            <person name="Woyke T."/>
        </authorList>
    </citation>
    <scope>NUCLEOTIDE SEQUENCE [LARGE SCALE GENOMIC DNA]</scope>
    <source>
        <strain evidence="7">Y9602</strain>
    </source>
</reference>
<evidence type="ECO:0000256" key="5">
    <source>
        <dbReference type="SAM" id="Phobius"/>
    </source>
</evidence>
<accession>A0A0H3FB42</accession>
<evidence type="ECO:0008006" key="8">
    <source>
        <dbReference type="Google" id="ProtNLM"/>
    </source>
</evidence>
<keyword evidence="4 5" id="KW-0472">Membrane</keyword>
<feature type="transmembrane region" description="Helical" evidence="5">
    <location>
        <begin position="81"/>
        <end position="101"/>
    </location>
</feature>
<dbReference type="Proteomes" id="UP000007257">
    <property type="component" value="Chromosome"/>
</dbReference>
<dbReference type="eggNOG" id="ENOG5032YWB">
    <property type="taxonomic scope" value="Bacteria"/>
</dbReference>
<feature type="transmembrane region" description="Helical" evidence="5">
    <location>
        <begin position="51"/>
        <end position="69"/>
    </location>
</feature>
<dbReference type="InterPro" id="IPR012451">
    <property type="entry name" value="DUF1656"/>
</dbReference>
<evidence type="ECO:0000256" key="4">
    <source>
        <dbReference type="ARBA" id="ARBA00023136"/>
    </source>
</evidence>
<keyword evidence="1" id="KW-1003">Cell membrane</keyword>
<dbReference type="EMBL" id="CP002505">
    <property type="protein sequence ID" value="ADW74376.1"/>
    <property type="molecule type" value="Genomic_DNA"/>
</dbReference>
<reference evidence="6 7" key="2">
    <citation type="journal article" date="2012" name="J. Bacteriol.">
        <title>Complete Genome Sequence of Rahnella sp. Strain Y9602, a Gammaproteobacterium Isolate from Metal- and Radionuclide-Contaminated Soil.</title>
        <authorList>
            <person name="Martinez R.J."/>
            <person name="Bruce D."/>
            <person name="Detter C."/>
            <person name="Goodwin L.A."/>
            <person name="Han J."/>
            <person name="Han C.S."/>
            <person name="Held B."/>
            <person name="Land M.L."/>
            <person name="Mikhailova N."/>
            <person name="Nolan M."/>
            <person name="Pennacchio L."/>
            <person name="Pitluck S."/>
            <person name="Tapia R."/>
            <person name="Woyke T."/>
            <person name="Sobecky P.A."/>
        </authorList>
    </citation>
    <scope>NUCLEOTIDE SEQUENCE [LARGE SCALE GENOMIC DNA]</scope>
    <source>
        <strain evidence="6 7">Y9602</strain>
    </source>
</reference>
<gene>
    <name evidence="6" type="ordered locus">Rahaq_2773</name>
</gene>
<dbReference type="HOGENOM" id="CLU_178515_0_0_6"/>
<evidence type="ECO:0000313" key="7">
    <source>
        <dbReference type="Proteomes" id="UP000007257"/>
    </source>
</evidence>